<gene>
    <name evidence="3" type="ORF">BTJ39_02445</name>
</gene>
<dbReference type="Proteomes" id="UP000190667">
    <property type="component" value="Unassembled WGS sequence"/>
</dbReference>
<reference evidence="3 4" key="1">
    <citation type="submission" date="2016-12" db="EMBL/GenBank/DDBJ databases">
        <title>Izhakiella australiana sp. nov. of genus Izhakiella isolated from Australian desert.</title>
        <authorList>
            <person name="Ji M."/>
        </authorList>
    </citation>
    <scope>NUCLEOTIDE SEQUENCE [LARGE SCALE GENOMIC DNA]</scope>
    <source>
        <strain evidence="3 4">D4N98</strain>
    </source>
</reference>
<dbReference type="Pfam" id="PF01321">
    <property type="entry name" value="Creatinase_N"/>
    <property type="match status" value="1"/>
</dbReference>
<dbReference type="Gene3D" id="3.90.230.10">
    <property type="entry name" value="Creatinase/methionine aminopeptidase superfamily"/>
    <property type="match status" value="1"/>
</dbReference>
<dbReference type="PANTHER" id="PTHR46112">
    <property type="entry name" value="AMINOPEPTIDASE"/>
    <property type="match status" value="1"/>
</dbReference>
<dbReference type="InterPro" id="IPR050659">
    <property type="entry name" value="Peptidase_M24B"/>
</dbReference>
<comment type="caution">
    <text evidence="3">The sequence shown here is derived from an EMBL/GenBank/DDBJ whole genome shotgun (WGS) entry which is preliminary data.</text>
</comment>
<dbReference type="EMBL" id="MRUL01000001">
    <property type="protein sequence ID" value="OON42034.1"/>
    <property type="molecule type" value="Genomic_DNA"/>
</dbReference>
<evidence type="ECO:0000313" key="3">
    <source>
        <dbReference type="EMBL" id="OON42034.1"/>
    </source>
</evidence>
<accession>A0A1S8YSH7</accession>
<name>A0A1S8YSH7_9GAMM</name>
<sequence length="387" mass="43355">MDTENSVPGRPGLAFTPAEYQQRVSKLRQTMMQQRIDVLLIDEFEHLAYFTGHVPTAAMYQCCLLPLSGDPVMIIRSLDAGMQQEMSWVETCVAYADNEEPLELVAAALRRYRWDRLSLGVEMDSNILLPQRLARLKALLPQTSFVDFSRHMWEQRLYKSPREIDYLRRASEICDSATLAGVRASAIGVNERDVAAAIYSSALRSGADNTRLLLMQSGPRSNILHAPLGQRVLQQGDVVHIEMVPHYRCYTARLMRPVLVGEPEPQALEIAARLIALQDAQFAAMQPGVSAAEIDAILRQQVLTEGLRDSYSNISGYSLGLVCIPRTSDFTRVFLPDSSWTLQAGMVFHMYTSAQGLAFSETILITDRGAERLTQLERRAFIASEEI</sequence>
<evidence type="ECO:0000259" key="2">
    <source>
        <dbReference type="Pfam" id="PF01321"/>
    </source>
</evidence>
<dbReference type="AlphaFoldDB" id="A0A1S8YSH7"/>
<dbReference type="OrthoDB" id="9761809at2"/>
<dbReference type="CDD" id="cd01066">
    <property type="entry name" value="APP_MetAP"/>
    <property type="match status" value="1"/>
</dbReference>
<dbReference type="InterPro" id="IPR029149">
    <property type="entry name" value="Creatin/AminoP/Spt16_N"/>
</dbReference>
<evidence type="ECO:0000259" key="1">
    <source>
        <dbReference type="Pfam" id="PF00557"/>
    </source>
</evidence>
<feature type="domain" description="Peptidase M24" evidence="1">
    <location>
        <begin position="166"/>
        <end position="366"/>
    </location>
</feature>
<evidence type="ECO:0000313" key="4">
    <source>
        <dbReference type="Proteomes" id="UP000190667"/>
    </source>
</evidence>
<protein>
    <submittedName>
        <fullName evidence="3">Uncharacterized protein</fullName>
    </submittedName>
</protein>
<feature type="domain" description="Creatinase N-terminal" evidence="2">
    <location>
        <begin position="23"/>
        <end position="157"/>
    </location>
</feature>
<dbReference type="PANTHER" id="PTHR46112:SF2">
    <property type="entry name" value="XAA-PRO AMINOPEPTIDASE P-RELATED"/>
    <property type="match status" value="1"/>
</dbReference>
<dbReference type="InterPro" id="IPR000587">
    <property type="entry name" value="Creatinase_N"/>
</dbReference>
<dbReference type="SUPFAM" id="SSF55920">
    <property type="entry name" value="Creatinase/aminopeptidase"/>
    <property type="match status" value="1"/>
</dbReference>
<dbReference type="SUPFAM" id="SSF53092">
    <property type="entry name" value="Creatinase/prolidase N-terminal domain"/>
    <property type="match status" value="1"/>
</dbReference>
<dbReference type="Pfam" id="PF00557">
    <property type="entry name" value="Peptidase_M24"/>
    <property type="match status" value="1"/>
</dbReference>
<dbReference type="STRING" id="1926881.BTJ39_02445"/>
<dbReference type="InterPro" id="IPR036005">
    <property type="entry name" value="Creatinase/aminopeptidase-like"/>
</dbReference>
<dbReference type="Gene3D" id="3.40.350.10">
    <property type="entry name" value="Creatinase/prolidase N-terminal domain"/>
    <property type="match status" value="1"/>
</dbReference>
<organism evidence="3 4">
    <name type="scientific">Izhakiella australiensis</name>
    <dbReference type="NCBI Taxonomy" id="1926881"/>
    <lineage>
        <taxon>Bacteria</taxon>
        <taxon>Pseudomonadati</taxon>
        <taxon>Pseudomonadota</taxon>
        <taxon>Gammaproteobacteria</taxon>
        <taxon>Enterobacterales</taxon>
        <taxon>Erwiniaceae</taxon>
        <taxon>Izhakiella</taxon>
    </lineage>
</organism>
<dbReference type="RefSeq" id="WP_078001062.1">
    <property type="nucleotide sequence ID" value="NZ_MRUL01000001.1"/>
</dbReference>
<dbReference type="InterPro" id="IPR000994">
    <property type="entry name" value="Pept_M24"/>
</dbReference>
<keyword evidence="4" id="KW-1185">Reference proteome</keyword>
<proteinExistence type="predicted"/>